<dbReference type="Gene3D" id="1.25.40.20">
    <property type="entry name" value="Ankyrin repeat-containing domain"/>
    <property type="match status" value="1"/>
</dbReference>
<dbReference type="SUPFAM" id="SSF140860">
    <property type="entry name" value="Pseudo ankyrin repeat-like"/>
    <property type="match status" value="1"/>
</dbReference>
<evidence type="ECO:0000313" key="2">
    <source>
        <dbReference type="Proteomes" id="UP000198211"/>
    </source>
</evidence>
<dbReference type="Proteomes" id="UP000198211">
    <property type="component" value="Unassembled WGS sequence"/>
</dbReference>
<organism evidence="1 2">
    <name type="scientific">Phytophthora megakarya</name>
    <dbReference type="NCBI Taxonomy" id="4795"/>
    <lineage>
        <taxon>Eukaryota</taxon>
        <taxon>Sar</taxon>
        <taxon>Stramenopiles</taxon>
        <taxon>Oomycota</taxon>
        <taxon>Peronosporomycetes</taxon>
        <taxon>Peronosporales</taxon>
        <taxon>Peronosporaceae</taxon>
        <taxon>Phytophthora</taxon>
    </lineage>
</organism>
<name>A0A225UQG2_9STRA</name>
<dbReference type="OrthoDB" id="10038642at2759"/>
<dbReference type="InterPro" id="IPR036770">
    <property type="entry name" value="Ankyrin_rpt-contain_sf"/>
</dbReference>
<dbReference type="EMBL" id="NBNE01014483">
    <property type="protein sequence ID" value="OWY94379.1"/>
    <property type="molecule type" value="Genomic_DNA"/>
</dbReference>
<keyword evidence="2" id="KW-1185">Reference proteome</keyword>
<comment type="caution">
    <text evidence="1">The sequence shown here is derived from an EMBL/GenBank/DDBJ whole genome shotgun (WGS) entry which is preliminary data.</text>
</comment>
<reference evidence="2" key="1">
    <citation type="submission" date="2017-03" db="EMBL/GenBank/DDBJ databases">
        <title>Phytopthora megakarya and P. palmivora, two closely related causual agents of cacao black pod achieved similar genome size and gene model numbers by different mechanisms.</title>
        <authorList>
            <person name="Ali S."/>
            <person name="Shao J."/>
            <person name="Larry D.J."/>
            <person name="Kronmiller B."/>
            <person name="Shen D."/>
            <person name="Strem M.D."/>
            <person name="Melnick R.L."/>
            <person name="Guiltinan M.J."/>
            <person name="Tyler B.M."/>
            <person name="Meinhardt L.W."/>
            <person name="Bailey B.A."/>
        </authorList>
    </citation>
    <scope>NUCLEOTIDE SEQUENCE [LARGE SCALE GENOMIC DNA]</scope>
    <source>
        <strain evidence="2">zdho120</strain>
    </source>
</reference>
<evidence type="ECO:0000313" key="1">
    <source>
        <dbReference type="EMBL" id="OWY94379.1"/>
    </source>
</evidence>
<protein>
    <submittedName>
        <fullName evidence="1">Uncharacterized protein</fullName>
    </submittedName>
</protein>
<accession>A0A225UQG2</accession>
<dbReference type="AlphaFoldDB" id="A0A225UQG2"/>
<proteinExistence type="predicted"/>
<sequence length="167" mass="19549">MGSSEPDLLKLAVENGHLDTARWLSKHGSEINLLDLVEMAGRKDNIPLLRYLTEYGPPLDLRIAKEFWRILWWISETDRVQVVLEALKKDDRQVLLWIFTRTRFEDELSRQIICDGIQHAPTKTLLRIQEKTTDFDACSWCLSSSKMTKVESLEEKFNQLPVWVDVY</sequence>
<gene>
    <name evidence="1" type="ORF">PHMEG_00035912</name>
</gene>